<evidence type="ECO:0000313" key="3">
    <source>
        <dbReference type="Proteomes" id="UP000830671"/>
    </source>
</evidence>
<dbReference type="Proteomes" id="UP000830671">
    <property type="component" value="Chromosome 8"/>
</dbReference>
<evidence type="ECO:0000256" key="1">
    <source>
        <dbReference type="SAM" id="MobiDB-lite"/>
    </source>
</evidence>
<reference evidence="2" key="1">
    <citation type="journal article" date="2021" name="Mol. Plant Microbe Interact.">
        <title>Complete Genome Sequence of the Plant-Pathogenic Fungus Colletotrichum lupini.</title>
        <authorList>
            <person name="Baroncelli R."/>
            <person name="Pensec F."/>
            <person name="Da Lio D."/>
            <person name="Boufleur T."/>
            <person name="Vicente I."/>
            <person name="Sarrocco S."/>
            <person name="Picot A."/>
            <person name="Baraldi E."/>
            <person name="Sukno S."/>
            <person name="Thon M."/>
            <person name="Le Floch G."/>
        </authorList>
    </citation>
    <scope>NUCLEOTIDE SEQUENCE</scope>
    <source>
        <strain evidence="2">IMI 504893</strain>
    </source>
</reference>
<feature type="region of interest" description="Disordered" evidence="1">
    <location>
        <begin position="176"/>
        <end position="197"/>
    </location>
</feature>
<dbReference type="EMBL" id="CP019480">
    <property type="protein sequence ID" value="UQC89988.1"/>
    <property type="molecule type" value="Genomic_DNA"/>
</dbReference>
<name>A0A9Q8T6U8_9PEZI</name>
<accession>A0A9Q8T6U8</accession>
<organism evidence="2 3">
    <name type="scientific">Colletotrichum lupini</name>
    <dbReference type="NCBI Taxonomy" id="145971"/>
    <lineage>
        <taxon>Eukaryota</taxon>
        <taxon>Fungi</taxon>
        <taxon>Dikarya</taxon>
        <taxon>Ascomycota</taxon>
        <taxon>Pezizomycotina</taxon>
        <taxon>Sordariomycetes</taxon>
        <taxon>Hypocreomycetidae</taxon>
        <taxon>Glomerellales</taxon>
        <taxon>Glomerellaceae</taxon>
        <taxon>Colletotrichum</taxon>
        <taxon>Colletotrichum acutatum species complex</taxon>
    </lineage>
</organism>
<sequence>MTNFAYWSKTEPTNTVTVTMEGTYHNEEMRGSIFGTCIWRLLHAFTWMFCYLINPPDGQTFRLQAIVRHFGSPKPASLLLDCENEVVWMLSPHQDSNCYLSTIRYVGLCLGTSTLPGDANLLRLVGAGHVMKLVMAGWRQRELCFPARIEKGLAQTLCIQSSNIVGQELRLRDCSEGKDKDTAGQADSRNLDVGSTVREGNSGAHRYQVIAKVKGLWEIMEPPEKAHYFIGTGRKEKQIRPKLFREWLDWPAARGWLSSTVQLPNGRQV</sequence>
<gene>
    <name evidence="2" type="ORF">CLUP02_15519</name>
</gene>
<dbReference type="RefSeq" id="XP_049151589.1">
    <property type="nucleotide sequence ID" value="XM_049294443.1"/>
</dbReference>
<keyword evidence="3" id="KW-1185">Reference proteome</keyword>
<proteinExistence type="predicted"/>
<dbReference type="KEGG" id="clup:CLUP02_15519"/>
<dbReference type="AlphaFoldDB" id="A0A9Q8T6U8"/>
<dbReference type="GeneID" id="73349453"/>
<protein>
    <submittedName>
        <fullName evidence="2">Uncharacterized protein</fullName>
    </submittedName>
</protein>
<evidence type="ECO:0000313" key="2">
    <source>
        <dbReference type="EMBL" id="UQC89988.1"/>
    </source>
</evidence>